<feature type="binding site" evidence="7 9">
    <location>
        <position position="109"/>
    </location>
    <ligand>
        <name>3-methyl-2-oxobutanoate</name>
        <dbReference type="ChEBI" id="CHEBI:11851"/>
    </ligand>
</feature>
<evidence type="ECO:0000313" key="12">
    <source>
        <dbReference type="Proteomes" id="UP000184334"/>
    </source>
</evidence>
<dbReference type="EMBL" id="FQUI01000012">
    <property type="protein sequence ID" value="SHE70518.1"/>
    <property type="molecule type" value="Genomic_DNA"/>
</dbReference>
<comment type="function">
    <text evidence="6 7">Catalyzes the reversible reaction in which hydroxymethyl group from 5,10-methylenetetrahydrofolate is transferred onto alpha-ketoisovalerate to form ketopantoate.</text>
</comment>
<reference evidence="11" key="1">
    <citation type="submission" date="2016-11" db="EMBL/GenBank/DDBJ databases">
        <authorList>
            <person name="Varghese N."/>
            <person name="Submissions S."/>
        </authorList>
    </citation>
    <scope>NUCLEOTIDE SEQUENCE [LARGE SCALE GENOMIC DNA]</scope>
    <source>
        <strain evidence="11">DSM 16785</strain>
    </source>
</reference>
<dbReference type="GO" id="GO:0000287">
    <property type="term" value="F:magnesium ion binding"/>
    <property type="evidence" value="ECO:0007669"/>
    <property type="project" value="TreeGrafter"/>
</dbReference>
<keyword evidence="4 7" id="KW-0566">Pantothenate biosynthesis</keyword>
<dbReference type="FunFam" id="3.20.20.60:FF:000003">
    <property type="entry name" value="3-methyl-2-oxobutanoate hydroxymethyltransferase"/>
    <property type="match status" value="1"/>
</dbReference>
<dbReference type="GO" id="GO:0003864">
    <property type="term" value="F:3-methyl-2-oxobutanoate hydroxymethyltransferase activity"/>
    <property type="evidence" value="ECO:0007669"/>
    <property type="project" value="UniProtKB-UniRule"/>
</dbReference>
<keyword evidence="7 10" id="KW-0479">Metal-binding</keyword>
<dbReference type="HAMAP" id="MF_00156">
    <property type="entry name" value="PanB"/>
    <property type="match status" value="1"/>
</dbReference>
<gene>
    <name evidence="7" type="primary">panB</name>
    <name evidence="11" type="ORF">SAMN02745164_00968</name>
</gene>
<dbReference type="PIRSF" id="PIRSF000388">
    <property type="entry name" value="Pantoate_hydroxy_MeTrfase"/>
    <property type="match status" value="1"/>
</dbReference>
<comment type="cofactor">
    <cofactor evidence="7 10">
        <name>Mg(2+)</name>
        <dbReference type="ChEBI" id="CHEBI:18420"/>
    </cofactor>
    <text evidence="7 10">Binds 1 Mg(2+) ion per subunit.</text>
</comment>
<comment type="catalytic activity">
    <reaction evidence="7">
        <text>(6R)-5,10-methylene-5,6,7,8-tetrahydrofolate + 3-methyl-2-oxobutanoate + H2O = 2-dehydropantoate + (6S)-5,6,7,8-tetrahydrofolate</text>
        <dbReference type="Rhea" id="RHEA:11824"/>
        <dbReference type="ChEBI" id="CHEBI:11561"/>
        <dbReference type="ChEBI" id="CHEBI:11851"/>
        <dbReference type="ChEBI" id="CHEBI:15377"/>
        <dbReference type="ChEBI" id="CHEBI:15636"/>
        <dbReference type="ChEBI" id="CHEBI:57453"/>
        <dbReference type="EC" id="2.1.2.11"/>
    </reaction>
</comment>
<accession>A0A1M4VNL4</accession>
<feature type="binding site" evidence="7 9">
    <location>
        <position position="80"/>
    </location>
    <ligand>
        <name>3-methyl-2-oxobutanoate</name>
        <dbReference type="ChEBI" id="CHEBI:11851"/>
    </ligand>
</feature>
<evidence type="ECO:0000256" key="1">
    <source>
        <dbReference type="ARBA" id="ARBA00005033"/>
    </source>
</evidence>
<keyword evidence="5 7" id="KW-0808">Transferase</keyword>
<dbReference type="CDD" id="cd06557">
    <property type="entry name" value="KPHMT-like"/>
    <property type="match status" value="1"/>
</dbReference>
<comment type="subunit">
    <text evidence="3 7">Homodecamer; pentamer of dimers.</text>
</comment>
<dbReference type="InterPro" id="IPR015813">
    <property type="entry name" value="Pyrv/PenolPyrv_kinase-like_dom"/>
</dbReference>
<dbReference type="PANTHER" id="PTHR20881">
    <property type="entry name" value="3-METHYL-2-OXOBUTANOATE HYDROXYMETHYLTRANSFERASE"/>
    <property type="match status" value="1"/>
</dbReference>
<evidence type="ECO:0000256" key="2">
    <source>
        <dbReference type="ARBA" id="ARBA00008676"/>
    </source>
</evidence>
<evidence type="ECO:0000256" key="3">
    <source>
        <dbReference type="ARBA" id="ARBA00011424"/>
    </source>
</evidence>
<feature type="binding site" evidence="7 10">
    <location>
        <position position="41"/>
    </location>
    <ligand>
        <name>Mg(2+)</name>
        <dbReference type="ChEBI" id="CHEBI:18420"/>
    </ligand>
</feature>
<dbReference type="EC" id="2.1.2.11" evidence="7"/>
<dbReference type="Proteomes" id="UP000184334">
    <property type="component" value="Unassembled WGS sequence"/>
</dbReference>
<evidence type="ECO:0000256" key="5">
    <source>
        <dbReference type="ARBA" id="ARBA00022679"/>
    </source>
</evidence>
<dbReference type="InterPro" id="IPR003700">
    <property type="entry name" value="Pantoate_hydroxy_MeTrfase"/>
</dbReference>
<evidence type="ECO:0000256" key="6">
    <source>
        <dbReference type="ARBA" id="ARBA00056497"/>
    </source>
</evidence>
<dbReference type="UniPathway" id="UPA00028">
    <property type="reaction ID" value="UER00003"/>
</dbReference>
<keyword evidence="7" id="KW-0963">Cytoplasm</keyword>
<dbReference type="PANTHER" id="PTHR20881:SF0">
    <property type="entry name" value="3-METHYL-2-OXOBUTANOATE HYDROXYMETHYLTRANSFERASE"/>
    <property type="match status" value="1"/>
</dbReference>
<dbReference type="GO" id="GO:0015940">
    <property type="term" value="P:pantothenate biosynthetic process"/>
    <property type="evidence" value="ECO:0007669"/>
    <property type="project" value="UniProtKB-UniRule"/>
</dbReference>
<dbReference type="SUPFAM" id="SSF51621">
    <property type="entry name" value="Phosphoenolpyruvate/pyruvate domain"/>
    <property type="match status" value="1"/>
</dbReference>
<dbReference type="InterPro" id="IPR040442">
    <property type="entry name" value="Pyrv_kinase-like_dom_sf"/>
</dbReference>
<comment type="caution">
    <text evidence="11">The sequence shown here is derived from an EMBL/GenBank/DDBJ whole genome shotgun (WGS) entry which is preliminary data.</text>
</comment>
<keyword evidence="12" id="KW-1185">Reference proteome</keyword>
<evidence type="ECO:0000256" key="10">
    <source>
        <dbReference type="PIRSR" id="PIRSR000388-3"/>
    </source>
</evidence>
<proteinExistence type="inferred from homology"/>
<dbReference type="NCBIfam" id="NF001452">
    <property type="entry name" value="PRK00311.1"/>
    <property type="match status" value="1"/>
</dbReference>
<dbReference type="OrthoDB" id="9781789at2"/>
<comment type="similarity">
    <text evidence="2 7">Belongs to the PanB family.</text>
</comment>
<dbReference type="Pfam" id="PF02548">
    <property type="entry name" value="Pantoate_transf"/>
    <property type="match status" value="1"/>
</dbReference>
<protein>
    <recommendedName>
        <fullName evidence="7">3-methyl-2-oxobutanoate hydroxymethyltransferase</fullName>
        <ecNumber evidence="7">2.1.2.11</ecNumber>
    </recommendedName>
    <alternativeName>
        <fullName evidence="7">Ketopantoate hydroxymethyltransferase</fullName>
        <shortName evidence="7">KPHMT</shortName>
    </alternativeName>
</protein>
<feature type="binding site" evidence="7 9">
    <location>
        <begin position="41"/>
        <end position="42"/>
    </location>
    <ligand>
        <name>3-methyl-2-oxobutanoate</name>
        <dbReference type="ChEBI" id="CHEBI:11851"/>
    </ligand>
</feature>
<feature type="binding site" evidence="7 10">
    <location>
        <position position="80"/>
    </location>
    <ligand>
        <name>Mg(2+)</name>
        <dbReference type="ChEBI" id="CHEBI:18420"/>
    </ligand>
</feature>
<dbReference type="GO" id="GO:0005737">
    <property type="term" value="C:cytoplasm"/>
    <property type="evidence" value="ECO:0007669"/>
    <property type="project" value="UniProtKB-SubCell"/>
</dbReference>
<dbReference type="GO" id="GO:0032259">
    <property type="term" value="P:methylation"/>
    <property type="evidence" value="ECO:0007669"/>
    <property type="project" value="UniProtKB-KW"/>
</dbReference>
<dbReference type="RefSeq" id="WP_072864005.1">
    <property type="nucleotide sequence ID" value="NZ_FQUI01000012.1"/>
</dbReference>
<dbReference type="NCBIfam" id="TIGR00222">
    <property type="entry name" value="panB"/>
    <property type="match status" value="1"/>
</dbReference>
<keyword evidence="7 10" id="KW-0460">Magnesium</keyword>
<feature type="binding site" evidence="7 10">
    <location>
        <position position="111"/>
    </location>
    <ligand>
        <name>Mg(2+)</name>
        <dbReference type="ChEBI" id="CHEBI:18420"/>
    </ligand>
</feature>
<sequence>MSIKCFLKMKNKEKIAMITAYDYISAKIAEAAGIDMILVGDSASNVMLGNSDTIKIGMDEMLIFIKAVKMGAPNTFVVGDMPFLSYQISESEAIKNAGLILKAGADAVKLEGGKNVAPLIRKMVEYGIPVMGHIGFTPQSYKQIGISSKGKTKTEEDLLIESAVALDDAGAFSLVLEMVTEPVAKKITESISIPTIGIGAGRFCDGQVLVWHDFLGLNRDFEPKFLKKYLNGFDLFKKAIENYSKEVKDGTFPSIKNVFKPIDIESSDQK</sequence>
<feature type="active site" description="Proton acceptor" evidence="7 8">
    <location>
        <position position="177"/>
    </location>
</feature>
<dbReference type="Gene3D" id="3.20.20.60">
    <property type="entry name" value="Phosphoenolpyruvate-binding domains"/>
    <property type="match status" value="1"/>
</dbReference>
<dbReference type="STRING" id="1122195.SAMN02745164_00968"/>
<comment type="subcellular location">
    <subcellularLocation>
        <location evidence="7">Cytoplasm</location>
    </subcellularLocation>
</comment>
<organism evidence="11 12">
    <name type="scientific">Marinitoga hydrogenitolerans (strain DSM 16785 / JCM 12826 / AT1271)</name>
    <dbReference type="NCBI Taxonomy" id="1122195"/>
    <lineage>
        <taxon>Bacteria</taxon>
        <taxon>Thermotogati</taxon>
        <taxon>Thermotogota</taxon>
        <taxon>Thermotogae</taxon>
        <taxon>Petrotogales</taxon>
        <taxon>Petrotogaceae</taxon>
        <taxon>Marinitoga</taxon>
    </lineage>
</organism>
<evidence type="ECO:0000313" key="11">
    <source>
        <dbReference type="EMBL" id="SHE70518.1"/>
    </source>
</evidence>
<dbReference type="GO" id="GO:0008168">
    <property type="term" value="F:methyltransferase activity"/>
    <property type="evidence" value="ECO:0007669"/>
    <property type="project" value="UniProtKB-KW"/>
</dbReference>
<evidence type="ECO:0000256" key="4">
    <source>
        <dbReference type="ARBA" id="ARBA00022655"/>
    </source>
</evidence>
<evidence type="ECO:0000256" key="8">
    <source>
        <dbReference type="PIRSR" id="PIRSR000388-1"/>
    </source>
</evidence>
<name>A0A1M4VNL4_MARH1</name>
<evidence type="ECO:0000256" key="9">
    <source>
        <dbReference type="PIRSR" id="PIRSR000388-2"/>
    </source>
</evidence>
<comment type="pathway">
    <text evidence="1 7">Cofactor biosynthesis; (R)-pantothenate biosynthesis; (R)-pantoate from 3-methyl-2-oxobutanoate: step 1/2.</text>
</comment>
<evidence type="ECO:0000256" key="7">
    <source>
        <dbReference type="HAMAP-Rule" id="MF_00156"/>
    </source>
</evidence>
<dbReference type="AlphaFoldDB" id="A0A1M4VNL4"/>